<accession>A0AAU9VXH2</accession>
<dbReference type="PROSITE" id="PS50929">
    <property type="entry name" value="ABC_TM1F"/>
    <property type="match status" value="2"/>
</dbReference>
<proteinExistence type="inferred from homology"/>
<dbReference type="InterPro" id="IPR027417">
    <property type="entry name" value="P-loop_NTPase"/>
</dbReference>
<dbReference type="InterPro" id="IPR050173">
    <property type="entry name" value="ABC_transporter_C-like"/>
</dbReference>
<dbReference type="EMBL" id="CALNXJ010000005">
    <property type="protein sequence ID" value="CAH3039473.1"/>
    <property type="molecule type" value="Genomic_DNA"/>
</dbReference>
<keyword evidence="5" id="KW-0547">Nucleotide-binding</keyword>
<dbReference type="Gene3D" id="1.20.1560.10">
    <property type="entry name" value="ABC transporter type 1, transmembrane domain"/>
    <property type="match status" value="2"/>
</dbReference>
<feature type="transmembrane region" description="Helical" evidence="9">
    <location>
        <begin position="523"/>
        <end position="547"/>
    </location>
</feature>
<dbReference type="AlphaFoldDB" id="A0AAU9VXH2"/>
<dbReference type="SUPFAM" id="SSF52540">
    <property type="entry name" value="P-loop containing nucleoside triphosphate hydrolases"/>
    <property type="match status" value="1"/>
</dbReference>
<evidence type="ECO:0000259" key="10">
    <source>
        <dbReference type="PROSITE" id="PS50893"/>
    </source>
</evidence>
<evidence type="ECO:0000256" key="8">
    <source>
        <dbReference type="ARBA" id="ARBA00023136"/>
    </source>
</evidence>
<evidence type="ECO:0000256" key="4">
    <source>
        <dbReference type="ARBA" id="ARBA00022692"/>
    </source>
</evidence>
<dbReference type="FunFam" id="3.40.50.300:FF:000997">
    <property type="entry name" value="Multidrug resistance-associated protein 1"/>
    <property type="match status" value="1"/>
</dbReference>
<protein>
    <recommendedName>
        <fullName evidence="14">Multidrug resistance-associated protein 4</fullName>
    </recommendedName>
</protein>
<evidence type="ECO:0000256" key="1">
    <source>
        <dbReference type="ARBA" id="ARBA00004141"/>
    </source>
</evidence>
<evidence type="ECO:0000256" key="2">
    <source>
        <dbReference type="ARBA" id="ARBA00009726"/>
    </source>
</evidence>
<dbReference type="GO" id="GO:0140359">
    <property type="term" value="F:ABC-type transporter activity"/>
    <property type="evidence" value="ECO:0007669"/>
    <property type="project" value="InterPro"/>
</dbReference>
<dbReference type="Pfam" id="PF00005">
    <property type="entry name" value="ABC_tran"/>
    <property type="match status" value="1"/>
</dbReference>
<dbReference type="Gene3D" id="3.40.50.300">
    <property type="entry name" value="P-loop containing nucleotide triphosphate hydrolases"/>
    <property type="match status" value="1"/>
</dbReference>
<reference evidence="12 13" key="1">
    <citation type="submission" date="2022-05" db="EMBL/GenBank/DDBJ databases">
        <authorList>
            <consortium name="Genoscope - CEA"/>
            <person name="William W."/>
        </authorList>
    </citation>
    <scope>NUCLEOTIDE SEQUENCE [LARGE SCALE GENOMIC DNA]</scope>
</reference>
<dbReference type="GO" id="GO:0016020">
    <property type="term" value="C:membrane"/>
    <property type="evidence" value="ECO:0007669"/>
    <property type="project" value="UniProtKB-SubCell"/>
</dbReference>
<sequence length="609" mass="68046">MGEIFLCLLLPYYAEMSSVNAALRLRSAAESDMRISLTNQVVSGIRAIKAHAWEDEFREKIKHTRKREISIIRKKSAILSGLAALEYTSIPILLSVITLLLTGQPLTPVNVFMLLMFTNLLRLNICLDIAYGVVETRESFASLGRIEDFLISEDLFSISEDHCLHDRGTIAERKSGKLQNDFTSTSQSHISDEDPLTDQWINPSKPGNVCVSHLTYKEVARKDEFILQDVDFVAALGSLTVVTGPVGSGKSTLLSAIAGEMSDVSGTISRQGTFVYAPQIAWVFSGTLIENILFGESYDDPRYSRIIEACALTEDFERFPNGDQTVVGERGAVLSGGQRARVSLARAVYVDADLYLLDDPLSAVDYKVSRHIFEKCIKGLLGEKTRLLTSHQERHMKDADQVIVLHKGILNTTIDPLYKNALIENKSNDMVIARDDEERCRDLEPLTNKENELEISVEDRAIGTVSSKLYWDYFRSGIHSLLIIGMIFLCLISQASMVAPDVWLSFLTRKLPSEQKDKTNLTIYGGLVAASFILGIIRAYIFFLVCLRSSERLHDKMVVALLKAPVLFFDSNPVGRILNRFSKDVGCMDELLPLQFLSTIQLALLSFHQ</sequence>
<keyword evidence="6" id="KW-0067">ATP-binding</keyword>
<evidence type="ECO:0000256" key="7">
    <source>
        <dbReference type="ARBA" id="ARBA00022989"/>
    </source>
</evidence>
<feature type="transmembrane region" description="Helical" evidence="9">
    <location>
        <begin position="481"/>
        <end position="503"/>
    </location>
</feature>
<feature type="domain" description="ABC transporter" evidence="10">
    <location>
        <begin position="209"/>
        <end position="432"/>
    </location>
</feature>
<evidence type="ECO:0000256" key="5">
    <source>
        <dbReference type="ARBA" id="ARBA00022741"/>
    </source>
</evidence>
<evidence type="ECO:0008006" key="14">
    <source>
        <dbReference type="Google" id="ProtNLM"/>
    </source>
</evidence>
<dbReference type="InterPro" id="IPR011527">
    <property type="entry name" value="ABC1_TM_dom"/>
</dbReference>
<gene>
    <name evidence="12" type="ORF">PMEA_00026153</name>
</gene>
<comment type="similarity">
    <text evidence="2">Belongs to the ABC transporter superfamily. ABCC family. Conjugate transporter (TC 3.A.1.208) subfamily.</text>
</comment>
<evidence type="ECO:0000256" key="9">
    <source>
        <dbReference type="SAM" id="Phobius"/>
    </source>
</evidence>
<dbReference type="InterPro" id="IPR003593">
    <property type="entry name" value="AAA+_ATPase"/>
</dbReference>
<dbReference type="PROSITE" id="PS00211">
    <property type="entry name" value="ABC_TRANSPORTER_1"/>
    <property type="match status" value="1"/>
</dbReference>
<dbReference type="CDD" id="cd03250">
    <property type="entry name" value="ABCC_MRP_domain1"/>
    <property type="match status" value="1"/>
</dbReference>
<dbReference type="InterPro" id="IPR036640">
    <property type="entry name" value="ABC1_TM_sf"/>
</dbReference>
<name>A0AAU9VXH2_9CNID</name>
<comment type="caution">
    <text evidence="12">The sequence shown here is derived from an EMBL/GenBank/DDBJ whole genome shotgun (WGS) entry which is preliminary data.</text>
</comment>
<keyword evidence="4 9" id="KW-0812">Transmembrane</keyword>
<evidence type="ECO:0000259" key="11">
    <source>
        <dbReference type="PROSITE" id="PS50929"/>
    </source>
</evidence>
<dbReference type="PANTHER" id="PTHR24223:SF456">
    <property type="entry name" value="MULTIDRUG RESISTANCE-ASSOCIATED PROTEIN LETHAL(2)03659"/>
    <property type="match status" value="1"/>
</dbReference>
<organism evidence="12 13">
    <name type="scientific">Pocillopora meandrina</name>
    <dbReference type="NCBI Taxonomy" id="46732"/>
    <lineage>
        <taxon>Eukaryota</taxon>
        <taxon>Metazoa</taxon>
        <taxon>Cnidaria</taxon>
        <taxon>Anthozoa</taxon>
        <taxon>Hexacorallia</taxon>
        <taxon>Scleractinia</taxon>
        <taxon>Astrocoeniina</taxon>
        <taxon>Pocilloporidae</taxon>
        <taxon>Pocillopora</taxon>
    </lineage>
</organism>
<dbReference type="GO" id="GO:0005524">
    <property type="term" value="F:ATP binding"/>
    <property type="evidence" value="ECO:0007669"/>
    <property type="project" value="UniProtKB-KW"/>
</dbReference>
<evidence type="ECO:0000313" key="13">
    <source>
        <dbReference type="Proteomes" id="UP001159428"/>
    </source>
</evidence>
<dbReference type="SUPFAM" id="SSF90123">
    <property type="entry name" value="ABC transporter transmembrane region"/>
    <property type="match status" value="2"/>
</dbReference>
<evidence type="ECO:0000313" key="12">
    <source>
        <dbReference type="EMBL" id="CAH3039473.1"/>
    </source>
</evidence>
<evidence type="ECO:0000256" key="6">
    <source>
        <dbReference type="ARBA" id="ARBA00022840"/>
    </source>
</evidence>
<dbReference type="InterPro" id="IPR003439">
    <property type="entry name" value="ABC_transporter-like_ATP-bd"/>
</dbReference>
<dbReference type="InterPro" id="IPR017871">
    <property type="entry name" value="ABC_transporter-like_CS"/>
</dbReference>
<keyword evidence="13" id="KW-1185">Reference proteome</keyword>
<dbReference type="Pfam" id="PF00664">
    <property type="entry name" value="ABC_membrane"/>
    <property type="match status" value="2"/>
</dbReference>
<keyword evidence="7 9" id="KW-1133">Transmembrane helix</keyword>
<feature type="domain" description="ABC transmembrane type-1" evidence="11">
    <location>
        <begin position="16"/>
        <end position="125"/>
    </location>
</feature>
<keyword evidence="8 9" id="KW-0472">Membrane</keyword>
<keyword evidence="3" id="KW-0813">Transport</keyword>
<dbReference type="Proteomes" id="UP001159428">
    <property type="component" value="Unassembled WGS sequence"/>
</dbReference>
<feature type="domain" description="ABC transmembrane type-1" evidence="11">
    <location>
        <begin position="484"/>
        <end position="605"/>
    </location>
</feature>
<evidence type="ECO:0000256" key="3">
    <source>
        <dbReference type="ARBA" id="ARBA00022448"/>
    </source>
</evidence>
<dbReference type="PROSITE" id="PS50893">
    <property type="entry name" value="ABC_TRANSPORTER_2"/>
    <property type="match status" value="1"/>
</dbReference>
<comment type="subcellular location">
    <subcellularLocation>
        <location evidence="1">Membrane</location>
        <topology evidence="1">Multi-pass membrane protein</topology>
    </subcellularLocation>
</comment>
<dbReference type="SMART" id="SM00382">
    <property type="entry name" value="AAA"/>
    <property type="match status" value="1"/>
</dbReference>
<dbReference type="GO" id="GO:0016887">
    <property type="term" value="F:ATP hydrolysis activity"/>
    <property type="evidence" value="ECO:0007669"/>
    <property type="project" value="InterPro"/>
</dbReference>
<dbReference type="PANTHER" id="PTHR24223">
    <property type="entry name" value="ATP-BINDING CASSETTE SUB-FAMILY C"/>
    <property type="match status" value="1"/>
</dbReference>